<dbReference type="PANTHER" id="PTHR11006:SF4">
    <property type="entry name" value="PROTEIN ARGININE N-METHYLTRANSFERASE 7"/>
    <property type="match status" value="1"/>
</dbReference>
<dbReference type="CDD" id="cd02440">
    <property type="entry name" value="AdoMet_MTases"/>
    <property type="match status" value="1"/>
</dbReference>
<name>A0A151HXV5_9HYME</name>
<evidence type="ECO:0000256" key="2">
    <source>
        <dbReference type="ARBA" id="ARBA00022603"/>
    </source>
</evidence>
<dbReference type="SUPFAM" id="SSF53335">
    <property type="entry name" value="S-adenosyl-L-methionine-dependent methyltransferases"/>
    <property type="match status" value="2"/>
</dbReference>
<dbReference type="InterPro" id="IPR025799">
    <property type="entry name" value="Arg_MeTrfase"/>
</dbReference>
<dbReference type="GO" id="GO:0042054">
    <property type="term" value="F:histone methyltransferase activity"/>
    <property type="evidence" value="ECO:0007669"/>
    <property type="project" value="TreeGrafter"/>
</dbReference>
<keyword evidence="5" id="KW-0677">Repeat</keyword>
<evidence type="ECO:0000313" key="8">
    <source>
        <dbReference type="EMBL" id="KYM76149.1"/>
    </source>
</evidence>
<evidence type="ECO:0000313" key="9">
    <source>
        <dbReference type="Proteomes" id="UP000078540"/>
    </source>
</evidence>
<evidence type="ECO:0000256" key="5">
    <source>
        <dbReference type="ARBA" id="ARBA00022737"/>
    </source>
</evidence>
<proteinExistence type="predicted"/>
<dbReference type="PROSITE" id="PS51678">
    <property type="entry name" value="SAM_MT_PRMT"/>
    <property type="match status" value="2"/>
</dbReference>
<dbReference type="AlphaFoldDB" id="A0A151HXV5"/>
<keyword evidence="3 6" id="KW-0808">Transferase</keyword>
<evidence type="ECO:0000256" key="3">
    <source>
        <dbReference type="ARBA" id="ARBA00022679"/>
    </source>
</evidence>
<dbReference type="EMBL" id="KQ976734">
    <property type="protein sequence ID" value="KYM76149.1"/>
    <property type="molecule type" value="Genomic_DNA"/>
</dbReference>
<dbReference type="InterPro" id="IPR055135">
    <property type="entry name" value="PRMT_dom"/>
</dbReference>
<evidence type="ECO:0000256" key="6">
    <source>
        <dbReference type="PROSITE-ProRule" id="PRU01015"/>
    </source>
</evidence>
<evidence type="ECO:0000259" key="7">
    <source>
        <dbReference type="Pfam" id="PF22528"/>
    </source>
</evidence>
<dbReference type="FunFam" id="3.40.50.150:FF:000071">
    <property type="entry name" value="Protein arginine N-methyltransferase 7"/>
    <property type="match status" value="1"/>
</dbReference>
<dbReference type="InterPro" id="IPR029063">
    <property type="entry name" value="SAM-dependent_MTases_sf"/>
</dbReference>
<dbReference type="GO" id="GO:0016274">
    <property type="term" value="F:protein-arginine N-methyltransferase activity"/>
    <property type="evidence" value="ECO:0007669"/>
    <property type="project" value="InterPro"/>
</dbReference>
<dbReference type="Gene3D" id="3.40.50.150">
    <property type="entry name" value="Vaccinia Virus protein VP39"/>
    <property type="match status" value="2"/>
</dbReference>
<keyword evidence="4 6" id="KW-0949">S-adenosyl-L-methionine</keyword>
<protein>
    <recommendedName>
        <fullName evidence="1">Protein arginine N-methyltransferase 7</fullName>
    </recommendedName>
</protein>
<dbReference type="STRING" id="520822.A0A151HXV5"/>
<keyword evidence="2 6" id="KW-0489">Methyltransferase</keyword>
<dbReference type="Gene3D" id="2.70.160.11">
    <property type="entry name" value="Hnrnp arginine n-methyltransferase1"/>
    <property type="match status" value="2"/>
</dbReference>
<accession>A0A151HXV5</accession>
<dbReference type="GO" id="GO:0032259">
    <property type="term" value="P:methylation"/>
    <property type="evidence" value="ECO:0007669"/>
    <property type="project" value="UniProtKB-KW"/>
</dbReference>
<dbReference type="Proteomes" id="UP000078540">
    <property type="component" value="Unassembled WGS sequence"/>
</dbReference>
<evidence type="ECO:0000256" key="4">
    <source>
        <dbReference type="ARBA" id="ARBA00022691"/>
    </source>
</evidence>
<sequence length="859" mass="98067">MERIERTCVESFPWLSCLAVRENCLQSNIPHIPILIEDIPRYVSLPDYRENCIQTIQTIGEIVPITSRVAHLQSISSDRETRITLSLKELPVHALYFKDSKGRHLFIWEKFNIFKIFGMLKQKNNKVILIAHKLIKVQDIRGSLNTLSLLSSAVRPMHYHVIIAIRALFNRNMSIFTQCLNPLTGVASWEEKDQYYDYHQEVARSAFADMLHDHERNEKYYLALKTAIEKKHQAGEEANVLDIGTGTGLLSMMAARCGADTITACEAFKPIAKCAVQIIKENGFEDKIQLIHKRSTKMIVGKDGDMPKRANILVTEVFDTELIGEGALSTFRHAHEILLEENSIVIPHKGTVWAQVIESFKVCSWNRVKPIKNGEVLVDTPQTIQTCSGAAAVHDMQLSRLPRDTFVPLLPAQPIFKFDWSGKKPLLNNEKVSLLTQPIRSGTAHAIFMWWDLNMDTDNQLLLSCAPVWEHPNVPDNMKKDVSCLQKMVDLIPWRDHWMQAVYYLPEEISITYGTEVNLIGYHDEYSFWFKLLNGSIDEIPDCQRPECNCWAHIAYSRTRIGQLNDTIRNQRYVKALQKKITSNSVCLCVSDGCLLALVIARLGAKVFLLEQNFLSRRTMEMFVQVNELSDRIKIVESVNGLPEASEIDFIFGEPYFLSSIVPWENLRFWYLASKYPSNISRMPVMATIRAVAVEFKDLQKIRAPLGTCEGFDLSSFDKLIQMSSEKSDNPVEAQPLWEYPCKALSSAFDIIKLDLIRNVNFNKHKRVTGEIPILDSGICNGIAIWVDWQLDSDLSVSCGPIEEIVPSKRISWDPYTRQGVHLFRTVSNVTKKSTLSWSFTFLPQNGEVEFKFNIVTND</sequence>
<keyword evidence="9" id="KW-1185">Reference proteome</keyword>
<evidence type="ECO:0000256" key="1">
    <source>
        <dbReference type="ARBA" id="ARBA00018773"/>
    </source>
</evidence>
<gene>
    <name evidence="8" type="ORF">ALC53_13436</name>
</gene>
<dbReference type="Pfam" id="PF22528">
    <property type="entry name" value="PRMT_C"/>
    <property type="match status" value="2"/>
</dbReference>
<dbReference type="FunFam" id="3.40.50.150:FF:000070">
    <property type="entry name" value="Protein arginine N-methyltransferase 7"/>
    <property type="match status" value="1"/>
</dbReference>
<dbReference type="PANTHER" id="PTHR11006">
    <property type="entry name" value="PROTEIN ARGININE N-METHYLTRANSFERASE"/>
    <property type="match status" value="1"/>
</dbReference>
<reference evidence="8 9" key="1">
    <citation type="submission" date="2015-09" db="EMBL/GenBank/DDBJ databases">
        <title>Atta colombica WGS genome.</title>
        <authorList>
            <person name="Nygaard S."/>
            <person name="Hu H."/>
            <person name="Boomsma J."/>
            <person name="Zhang G."/>
        </authorList>
    </citation>
    <scope>NUCLEOTIDE SEQUENCE [LARGE SCALE GENOMIC DNA]</scope>
    <source>
        <strain evidence="8">Treedump-2</strain>
        <tissue evidence="8">Whole body</tissue>
    </source>
</reference>
<feature type="domain" description="Protein arginine N-methyltransferase" evidence="7">
    <location>
        <begin position="687"/>
        <end position="846"/>
    </location>
</feature>
<dbReference type="Pfam" id="PF06325">
    <property type="entry name" value="PrmA"/>
    <property type="match status" value="1"/>
</dbReference>
<feature type="domain" description="Protein arginine N-methyltransferase" evidence="7">
    <location>
        <begin position="349"/>
        <end position="519"/>
    </location>
</feature>
<organism evidence="8 9">
    <name type="scientific">Atta colombica</name>
    <dbReference type="NCBI Taxonomy" id="520822"/>
    <lineage>
        <taxon>Eukaryota</taxon>
        <taxon>Metazoa</taxon>
        <taxon>Ecdysozoa</taxon>
        <taxon>Arthropoda</taxon>
        <taxon>Hexapoda</taxon>
        <taxon>Insecta</taxon>
        <taxon>Pterygota</taxon>
        <taxon>Neoptera</taxon>
        <taxon>Endopterygota</taxon>
        <taxon>Hymenoptera</taxon>
        <taxon>Apocrita</taxon>
        <taxon>Aculeata</taxon>
        <taxon>Formicoidea</taxon>
        <taxon>Formicidae</taxon>
        <taxon>Myrmicinae</taxon>
        <taxon>Atta</taxon>
    </lineage>
</organism>